<dbReference type="KEGG" id="vbh:CMV30_04305"/>
<accession>A0A290QD35</accession>
<dbReference type="InterPro" id="IPR036188">
    <property type="entry name" value="FAD/NAD-bd_sf"/>
</dbReference>
<dbReference type="Proteomes" id="UP000217265">
    <property type="component" value="Chromosome"/>
</dbReference>
<dbReference type="Pfam" id="PF01266">
    <property type="entry name" value="DAO"/>
    <property type="match status" value="1"/>
</dbReference>
<evidence type="ECO:0000313" key="2">
    <source>
        <dbReference type="EMBL" id="ATC63238.1"/>
    </source>
</evidence>
<sequence length="336" mass="35715">MPAPILILGQGLAGSLLAWEFERAGIDFEIVDQGHALASSRIGAGIINPITGQRLVKSWRVDALLPGALETYRAMERMLGVSLVREMRVKRFFNDERERRIFAEKSASGELAPYAGVTEMDGFWIKGAAQVHTAALIAAMRARLVAAGRLREDRVAPLEVRSRYDLVILCAGVFAGEDEPAEAFGFANLRPAKGETLTVSATNAGELAEDVILNAGHWLLPLGNGLARVGATFEPGVVDLMGSAAARSVLEKSAARFLASGFTVVAHEVGLRMTSADKHPVVGRSAGDPGLGIFNGLGSKGALLAPGLARQWVNHLTEAVPFDAAVDVRRFAKRGG</sequence>
<dbReference type="RefSeq" id="WP_096054870.1">
    <property type="nucleotide sequence ID" value="NZ_CP023344.1"/>
</dbReference>
<organism evidence="2 3">
    <name type="scientific">Nibricoccus aquaticus</name>
    <dbReference type="NCBI Taxonomy" id="2576891"/>
    <lineage>
        <taxon>Bacteria</taxon>
        <taxon>Pseudomonadati</taxon>
        <taxon>Verrucomicrobiota</taxon>
        <taxon>Opitutia</taxon>
        <taxon>Opitutales</taxon>
        <taxon>Opitutaceae</taxon>
        <taxon>Nibricoccus</taxon>
    </lineage>
</organism>
<dbReference type="Gene3D" id="3.50.50.60">
    <property type="entry name" value="FAD/NAD(P)-binding domain"/>
    <property type="match status" value="1"/>
</dbReference>
<feature type="domain" description="FAD dependent oxidoreductase" evidence="1">
    <location>
        <begin position="5"/>
        <end position="310"/>
    </location>
</feature>
<name>A0A290QD35_9BACT</name>
<evidence type="ECO:0000313" key="3">
    <source>
        <dbReference type="Proteomes" id="UP000217265"/>
    </source>
</evidence>
<keyword evidence="3" id="KW-1185">Reference proteome</keyword>
<gene>
    <name evidence="2" type="ORF">CMV30_04305</name>
</gene>
<evidence type="ECO:0000259" key="1">
    <source>
        <dbReference type="Pfam" id="PF01266"/>
    </source>
</evidence>
<dbReference type="AlphaFoldDB" id="A0A290QD35"/>
<dbReference type="GO" id="GO:0005737">
    <property type="term" value="C:cytoplasm"/>
    <property type="evidence" value="ECO:0007669"/>
    <property type="project" value="TreeGrafter"/>
</dbReference>
<dbReference type="SUPFAM" id="SSF51971">
    <property type="entry name" value="Nucleotide-binding domain"/>
    <property type="match status" value="1"/>
</dbReference>
<reference evidence="2 3" key="1">
    <citation type="submission" date="2017-09" db="EMBL/GenBank/DDBJ databases">
        <title>Complete genome sequence of Verrucomicrobial strain HZ-65, isolated from freshwater.</title>
        <authorList>
            <person name="Choi A."/>
        </authorList>
    </citation>
    <scope>NUCLEOTIDE SEQUENCE [LARGE SCALE GENOMIC DNA]</scope>
    <source>
        <strain evidence="2 3">HZ-65</strain>
    </source>
</reference>
<proteinExistence type="predicted"/>
<dbReference type="PANTHER" id="PTHR13847">
    <property type="entry name" value="SARCOSINE DEHYDROGENASE-RELATED"/>
    <property type="match status" value="1"/>
</dbReference>
<dbReference type="SUPFAM" id="SSF54373">
    <property type="entry name" value="FAD-linked reductases, C-terminal domain"/>
    <property type="match status" value="1"/>
</dbReference>
<dbReference type="OrthoDB" id="214253at2"/>
<dbReference type="EMBL" id="CP023344">
    <property type="protein sequence ID" value="ATC63238.1"/>
    <property type="molecule type" value="Genomic_DNA"/>
</dbReference>
<dbReference type="Gene3D" id="3.30.9.10">
    <property type="entry name" value="D-Amino Acid Oxidase, subunit A, domain 2"/>
    <property type="match status" value="1"/>
</dbReference>
<protein>
    <recommendedName>
        <fullName evidence="1">FAD dependent oxidoreductase domain-containing protein</fullName>
    </recommendedName>
</protein>
<dbReference type="InterPro" id="IPR006076">
    <property type="entry name" value="FAD-dep_OxRdtase"/>
</dbReference>